<dbReference type="SUPFAM" id="SSF53697">
    <property type="entry name" value="SIS domain"/>
    <property type="match status" value="1"/>
</dbReference>
<feature type="domain" description="SIS" evidence="2">
    <location>
        <begin position="40"/>
        <end position="182"/>
    </location>
</feature>
<dbReference type="PROSITE" id="PS51464">
    <property type="entry name" value="SIS"/>
    <property type="match status" value="2"/>
</dbReference>
<dbReference type="Proteomes" id="UP001501490">
    <property type="component" value="Unassembled WGS sequence"/>
</dbReference>
<comment type="caution">
    <text evidence="3">The sequence shown here is derived from an EMBL/GenBank/DDBJ whole genome shotgun (WGS) entry which is preliminary data.</text>
</comment>
<sequence>MPITTPAAGSLMAAEIAEQPDVWRRLLAETRAADSDLARAADLIARYRPRFVQFVARGTSDHAALYGKYVAEIGLQLPCGLVSPSTMTAYGARPDLAGVLMIGVSQSGGSPDLVRSLEVARECGALTIAVTNKADSPLALAAAAHVDVRAGVERAVAATKSYTAQLLTLHLLFDRVRGGSGAAAAALPGLGEQLLAADDRVALLAQRYRFATRLVTTGRGYSYPTAREAALKLMETSYLSAQAFSGADLLHGPLAMIEPQVPVLAVVADGVGGEAMGHVLPRLAEQGADVFCVGSAAAVERASVGVALPAGASEELSPLLEILPFQQLAQHLAIARGGNPDAPRGLRKVTETL</sequence>
<dbReference type="InterPro" id="IPR035466">
    <property type="entry name" value="GlmS/AgaS_SIS"/>
</dbReference>
<dbReference type="InterPro" id="IPR035490">
    <property type="entry name" value="GlmS/FrlB_SIS"/>
</dbReference>
<dbReference type="InterPro" id="IPR001347">
    <property type="entry name" value="SIS_dom"/>
</dbReference>
<protein>
    <submittedName>
        <fullName evidence="3">SIS domain-containing protein</fullName>
    </submittedName>
</protein>
<proteinExistence type="predicted"/>
<keyword evidence="1" id="KW-0677">Repeat</keyword>
<accession>A0ABP6ZFW3</accession>
<name>A0ABP6ZFW3_9ACTN</name>
<gene>
    <name evidence="3" type="ORF">GCM10022236_05260</name>
</gene>
<evidence type="ECO:0000313" key="4">
    <source>
        <dbReference type="Proteomes" id="UP001501490"/>
    </source>
</evidence>
<organism evidence="3 4">
    <name type="scientific">Microlunatus ginsengisoli</name>
    <dbReference type="NCBI Taxonomy" id="363863"/>
    <lineage>
        <taxon>Bacteria</taxon>
        <taxon>Bacillati</taxon>
        <taxon>Actinomycetota</taxon>
        <taxon>Actinomycetes</taxon>
        <taxon>Propionibacteriales</taxon>
        <taxon>Propionibacteriaceae</taxon>
        <taxon>Microlunatus</taxon>
    </lineage>
</organism>
<dbReference type="CDD" id="cd05008">
    <property type="entry name" value="SIS_GlmS_GlmD_1"/>
    <property type="match status" value="1"/>
</dbReference>
<dbReference type="EMBL" id="BAABAB010000005">
    <property type="protein sequence ID" value="GAA3606386.1"/>
    <property type="molecule type" value="Genomic_DNA"/>
</dbReference>
<evidence type="ECO:0000313" key="3">
    <source>
        <dbReference type="EMBL" id="GAA3606386.1"/>
    </source>
</evidence>
<reference evidence="4" key="1">
    <citation type="journal article" date="2019" name="Int. J. Syst. Evol. Microbiol.">
        <title>The Global Catalogue of Microorganisms (GCM) 10K type strain sequencing project: providing services to taxonomists for standard genome sequencing and annotation.</title>
        <authorList>
            <consortium name="The Broad Institute Genomics Platform"/>
            <consortium name="The Broad Institute Genome Sequencing Center for Infectious Disease"/>
            <person name="Wu L."/>
            <person name="Ma J."/>
        </authorList>
    </citation>
    <scope>NUCLEOTIDE SEQUENCE [LARGE SCALE GENOMIC DNA]</scope>
    <source>
        <strain evidence="4">JCM 16929</strain>
    </source>
</reference>
<dbReference type="RefSeq" id="WP_344801526.1">
    <property type="nucleotide sequence ID" value="NZ_BAABAB010000005.1"/>
</dbReference>
<evidence type="ECO:0000256" key="1">
    <source>
        <dbReference type="ARBA" id="ARBA00022737"/>
    </source>
</evidence>
<dbReference type="InterPro" id="IPR046348">
    <property type="entry name" value="SIS_dom_sf"/>
</dbReference>
<evidence type="ECO:0000259" key="2">
    <source>
        <dbReference type="PROSITE" id="PS51464"/>
    </source>
</evidence>
<dbReference type="PANTHER" id="PTHR10937:SF8">
    <property type="entry name" value="AMINOTRANSFERASE-RELATED"/>
    <property type="match status" value="1"/>
</dbReference>
<dbReference type="CDD" id="cd05009">
    <property type="entry name" value="SIS_GlmS_GlmD_2"/>
    <property type="match status" value="1"/>
</dbReference>
<feature type="domain" description="SIS" evidence="2">
    <location>
        <begin position="204"/>
        <end position="343"/>
    </location>
</feature>
<dbReference type="Pfam" id="PF01380">
    <property type="entry name" value="SIS"/>
    <property type="match status" value="2"/>
</dbReference>
<dbReference type="PANTHER" id="PTHR10937">
    <property type="entry name" value="GLUCOSAMINE--FRUCTOSE-6-PHOSPHATE AMINOTRANSFERASE, ISOMERIZING"/>
    <property type="match status" value="1"/>
</dbReference>
<dbReference type="Gene3D" id="3.40.50.10490">
    <property type="entry name" value="Glucose-6-phosphate isomerase like protein, domain 1"/>
    <property type="match status" value="2"/>
</dbReference>
<keyword evidence="4" id="KW-1185">Reference proteome</keyword>